<dbReference type="PROSITE" id="PS00122">
    <property type="entry name" value="CARBOXYLESTERASE_B_1"/>
    <property type="match status" value="1"/>
</dbReference>
<sequence>MWTEFVFMWVTSVLVCGDKYDNIDSTVAETDLARVQVSQGWLQGELLDLVTGDGRYYSFKGIPYARPPLGKLRFKAPEPPLSWEGIRSATSHGPECMQHDTSSNDTLLRSEDCLFLNVYTKDLTPTSPQPVMVFIHGGGFLTGSGNDKVYGPDFIVNRGVTLVTINYRLDAIGFLCLDTEDVPGNAGLKDQVAALRWVKENIKKFGGDDENITIFGESSGGASTAYHMLSPMSKGLFKRAISMSGVPFCDWALPHHPVKRAFVVGKLLGKETEDPKELLEYLQSLPADKLVGVNPTIFAAEEYTSNIFKLYHFTAVTEKDFGQERFLSESPLEITKKGKMNEVDVLIGHTNEEALIDTDDIVNTYAKQYSRYPELLVPSKILIQSTPDTALKAAESIRKYYFGQKSIGLESVKEFSRYLTESGFIYDVQEFAARLPKPANKKLFFYVFSCFSERNYYGSRGAKYGMQGASHLDDLLYLFDPKEFNWKVDKSSREYKLVDLVNAVFTNFAKYGTPTPDESLGVKWPEYHNDSRQYVEIGDRLVVGNNYKADVIRFWRSVFDEAGVEFH</sequence>
<dbReference type="AlphaFoldDB" id="A0A2U3T8L4"/>
<dbReference type="GO" id="GO:0052689">
    <property type="term" value="F:carboxylic ester hydrolase activity"/>
    <property type="evidence" value="ECO:0007669"/>
    <property type="project" value="UniProtKB-KW"/>
</dbReference>
<evidence type="ECO:0000256" key="4">
    <source>
        <dbReference type="ARBA" id="ARBA00023157"/>
    </source>
</evidence>
<accession>A0A2U3T8L4</accession>
<dbReference type="Gene3D" id="3.40.50.1820">
    <property type="entry name" value="alpha/beta hydrolase"/>
    <property type="match status" value="1"/>
</dbReference>
<evidence type="ECO:0000259" key="7">
    <source>
        <dbReference type="Pfam" id="PF00135"/>
    </source>
</evidence>
<dbReference type="InterPro" id="IPR002018">
    <property type="entry name" value="CarbesteraseB"/>
</dbReference>
<evidence type="ECO:0000256" key="2">
    <source>
        <dbReference type="ARBA" id="ARBA00022487"/>
    </source>
</evidence>
<comment type="similarity">
    <text evidence="1 6">Belongs to the type-B carboxylesterase/lipase family.</text>
</comment>
<dbReference type="InterPro" id="IPR029058">
    <property type="entry name" value="AB_hydrolase_fold"/>
</dbReference>
<evidence type="ECO:0000256" key="3">
    <source>
        <dbReference type="ARBA" id="ARBA00022801"/>
    </source>
</evidence>
<keyword evidence="4" id="KW-1015">Disulfide bond</keyword>
<dbReference type="PANTHER" id="PTHR43142:SF1">
    <property type="entry name" value="CARBOXYLIC ESTER HYDROLASE"/>
    <property type="match status" value="1"/>
</dbReference>
<keyword evidence="5" id="KW-0325">Glycoprotein</keyword>
<reference evidence="8" key="1">
    <citation type="submission" date="2016-04" db="EMBL/GenBank/DDBJ databases">
        <title>Molecular identification and expression profiling of carboxylesterase genes associated with odorant degradation in the tea geometrid, Ectropis obliqua Prout.</title>
        <authorList>
            <person name="Mao T.-F."/>
            <person name="Zhang Y.-X."/>
            <person name="Wu J.-J."/>
            <person name="Sun L."/>
        </authorList>
    </citation>
    <scope>NUCLEOTIDE SEQUENCE</scope>
</reference>
<name>A0A2U3T8L4_ECTOB</name>
<dbReference type="PANTHER" id="PTHR43142">
    <property type="entry name" value="CARBOXYLIC ESTER HYDROLASE"/>
    <property type="match status" value="1"/>
</dbReference>
<evidence type="ECO:0000256" key="1">
    <source>
        <dbReference type="ARBA" id="ARBA00005964"/>
    </source>
</evidence>
<keyword evidence="2" id="KW-0719">Serine esterase</keyword>
<dbReference type="SUPFAM" id="SSF53474">
    <property type="entry name" value="alpha/beta-Hydrolases"/>
    <property type="match status" value="1"/>
</dbReference>
<dbReference type="InterPro" id="IPR019826">
    <property type="entry name" value="Carboxylesterase_B_AS"/>
</dbReference>
<dbReference type="EC" id="3.1.1.-" evidence="6"/>
<evidence type="ECO:0000313" key="8">
    <source>
        <dbReference type="EMBL" id="ARM65400.1"/>
    </source>
</evidence>
<protein>
    <recommendedName>
        <fullName evidence="6">Carboxylic ester hydrolase</fullName>
        <ecNumber evidence="6">3.1.1.-</ecNumber>
    </recommendedName>
</protein>
<keyword evidence="6" id="KW-0732">Signal</keyword>
<evidence type="ECO:0000256" key="5">
    <source>
        <dbReference type="ARBA" id="ARBA00023180"/>
    </source>
</evidence>
<dbReference type="EMBL" id="KX015871">
    <property type="protein sequence ID" value="ARM65400.1"/>
    <property type="molecule type" value="mRNA"/>
</dbReference>
<feature type="chain" id="PRO_5015372836" description="Carboxylic ester hydrolase" evidence="6">
    <location>
        <begin position="18"/>
        <end position="567"/>
    </location>
</feature>
<evidence type="ECO:0000256" key="6">
    <source>
        <dbReference type="RuleBase" id="RU361235"/>
    </source>
</evidence>
<organism evidence="8">
    <name type="scientific">Ectropis obliqua</name>
    <name type="common">Tea geometrid moth</name>
    <dbReference type="NCBI Taxonomy" id="248899"/>
    <lineage>
        <taxon>Eukaryota</taxon>
        <taxon>Metazoa</taxon>
        <taxon>Ecdysozoa</taxon>
        <taxon>Arthropoda</taxon>
        <taxon>Hexapoda</taxon>
        <taxon>Insecta</taxon>
        <taxon>Pterygota</taxon>
        <taxon>Neoptera</taxon>
        <taxon>Endopterygota</taxon>
        <taxon>Lepidoptera</taxon>
        <taxon>Glossata</taxon>
        <taxon>Ditrysia</taxon>
        <taxon>Geometroidea</taxon>
        <taxon>Geometridae</taxon>
        <taxon>Ennominae</taxon>
        <taxon>Ectropis</taxon>
    </lineage>
</organism>
<feature type="signal peptide" evidence="6">
    <location>
        <begin position="1"/>
        <end position="17"/>
    </location>
</feature>
<keyword evidence="3 6" id="KW-0378">Hydrolase</keyword>
<proteinExistence type="evidence at transcript level"/>
<feature type="domain" description="Carboxylesterase type B" evidence="7">
    <location>
        <begin position="34"/>
        <end position="555"/>
    </location>
</feature>
<dbReference type="Pfam" id="PF00135">
    <property type="entry name" value="COesterase"/>
    <property type="match status" value="1"/>
</dbReference>